<comment type="subcellular location">
    <subcellularLocation>
        <location evidence="1">Cell membrane</location>
        <topology evidence="1">Multi-pass membrane protein</topology>
    </subcellularLocation>
</comment>
<dbReference type="RefSeq" id="WP_108021867.1">
    <property type="nucleotide sequence ID" value="NZ_QBKR01000003.1"/>
</dbReference>
<feature type="transmembrane region" description="Helical" evidence="6">
    <location>
        <begin position="119"/>
        <end position="140"/>
    </location>
</feature>
<gene>
    <name evidence="7" type="ORF">C8P63_10380</name>
</gene>
<feature type="transmembrane region" description="Helical" evidence="6">
    <location>
        <begin position="152"/>
        <end position="173"/>
    </location>
</feature>
<keyword evidence="5 6" id="KW-0472">Membrane</keyword>
<sequence>MDGTNLLTFTGISIMLTLMPGPDILFVITQSITRNPKDGIAVALGLCTGLMVHTTAAALGVSAVLYHSSLAFQTLKVAGALYLFYLAWQSLREAGAAHTGSLAVEGRKRPFFALYRKGILMNLLNPKVSLFFLAFLPQFVSPEAGSVSVQMILLGVIFMVQAFLVFAVVSLAAHRLGRNFMANVAVSRWVDRGKAGIYALLGARLLSMEHQ</sequence>
<dbReference type="GO" id="GO:0005886">
    <property type="term" value="C:plasma membrane"/>
    <property type="evidence" value="ECO:0007669"/>
    <property type="project" value="UniProtKB-SubCell"/>
</dbReference>
<dbReference type="EMBL" id="QBKR01000003">
    <property type="protein sequence ID" value="PTX64297.1"/>
    <property type="molecule type" value="Genomic_DNA"/>
</dbReference>
<evidence type="ECO:0000313" key="8">
    <source>
        <dbReference type="Proteomes" id="UP000244240"/>
    </source>
</evidence>
<feature type="transmembrane region" description="Helical" evidence="6">
    <location>
        <begin position="6"/>
        <end position="28"/>
    </location>
</feature>
<evidence type="ECO:0000256" key="5">
    <source>
        <dbReference type="ARBA" id="ARBA00023136"/>
    </source>
</evidence>
<evidence type="ECO:0000313" key="7">
    <source>
        <dbReference type="EMBL" id="PTX64297.1"/>
    </source>
</evidence>
<evidence type="ECO:0000256" key="3">
    <source>
        <dbReference type="ARBA" id="ARBA00022692"/>
    </source>
</evidence>
<keyword evidence="3 6" id="KW-0812">Transmembrane</keyword>
<feature type="transmembrane region" description="Helical" evidence="6">
    <location>
        <begin position="40"/>
        <end position="64"/>
    </location>
</feature>
<dbReference type="AlphaFoldDB" id="A0A2T6C7K5"/>
<keyword evidence="8" id="KW-1185">Reference proteome</keyword>
<dbReference type="Pfam" id="PF01810">
    <property type="entry name" value="LysE"/>
    <property type="match status" value="1"/>
</dbReference>
<feature type="transmembrane region" description="Helical" evidence="6">
    <location>
        <begin position="70"/>
        <end position="88"/>
    </location>
</feature>
<evidence type="ECO:0000256" key="6">
    <source>
        <dbReference type="SAM" id="Phobius"/>
    </source>
</evidence>
<proteinExistence type="predicted"/>
<dbReference type="PANTHER" id="PTHR30086:SF20">
    <property type="entry name" value="ARGININE EXPORTER PROTEIN ARGO-RELATED"/>
    <property type="match status" value="1"/>
</dbReference>
<keyword evidence="2" id="KW-1003">Cell membrane</keyword>
<dbReference type="PANTHER" id="PTHR30086">
    <property type="entry name" value="ARGININE EXPORTER PROTEIN ARGO"/>
    <property type="match status" value="1"/>
</dbReference>
<evidence type="ECO:0000256" key="1">
    <source>
        <dbReference type="ARBA" id="ARBA00004651"/>
    </source>
</evidence>
<reference evidence="7 8" key="1">
    <citation type="submission" date="2018-04" db="EMBL/GenBank/DDBJ databases">
        <title>Genomic Encyclopedia of Archaeal and Bacterial Type Strains, Phase II (KMG-II): from individual species to whole genera.</title>
        <authorList>
            <person name="Goeker M."/>
        </authorList>
    </citation>
    <scope>NUCLEOTIDE SEQUENCE [LARGE SCALE GENOMIC DNA]</scope>
    <source>
        <strain evidence="7 8">DSM 45787</strain>
    </source>
</reference>
<dbReference type="PIRSF" id="PIRSF006324">
    <property type="entry name" value="LeuE"/>
    <property type="match status" value="1"/>
</dbReference>
<keyword evidence="4 6" id="KW-1133">Transmembrane helix</keyword>
<organism evidence="7 8">
    <name type="scientific">Melghirimyces profundicolus</name>
    <dbReference type="NCBI Taxonomy" id="1242148"/>
    <lineage>
        <taxon>Bacteria</taxon>
        <taxon>Bacillati</taxon>
        <taxon>Bacillota</taxon>
        <taxon>Bacilli</taxon>
        <taxon>Bacillales</taxon>
        <taxon>Thermoactinomycetaceae</taxon>
        <taxon>Melghirimyces</taxon>
    </lineage>
</organism>
<dbReference type="InterPro" id="IPR001123">
    <property type="entry name" value="LeuE-type"/>
</dbReference>
<accession>A0A2T6C7K5</accession>
<protein>
    <submittedName>
        <fullName evidence="7">Threonine/homoserine/homoserine lactone efflux protein</fullName>
    </submittedName>
</protein>
<dbReference type="Proteomes" id="UP000244240">
    <property type="component" value="Unassembled WGS sequence"/>
</dbReference>
<evidence type="ECO:0000256" key="2">
    <source>
        <dbReference type="ARBA" id="ARBA00022475"/>
    </source>
</evidence>
<name>A0A2T6C7K5_9BACL</name>
<comment type="caution">
    <text evidence="7">The sequence shown here is derived from an EMBL/GenBank/DDBJ whole genome shotgun (WGS) entry which is preliminary data.</text>
</comment>
<dbReference type="OrthoDB" id="9784202at2"/>
<dbReference type="GO" id="GO:0015171">
    <property type="term" value="F:amino acid transmembrane transporter activity"/>
    <property type="evidence" value="ECO:0007669"/>
    <property type="project" value="TreeGrafter"/>
</dbReference>
<evidence type="ECO:0000256" key="4">
    <source>
        <dbReference type="ARBA" id="ARBA00022989"/>
    </source>
</evidence>